<evidence type="ECO:0000313" key="3">
    <source>
        <dbReference type="EMBL" id="GFO17921.1"/>
    </source>
</evidence>
<keyword evidence="4" id="KW-1185">Reference proteome</keyword>
<keyword evidence="3" id="KW-0548">Nucleotidyltransferase</keyword>
<feature type="compositionally biased region" description="Low complexity" evidence="1">
    <location>
        <begin position="543"/>
        <end position="552"/>
    </location>
</feature>
<accession>A0AAV4B3I1</accession>
<dbReference type="InterPro" id="IPR038269">
    <property type="entry name" value="SCAN_sf"/>
</dbReference>
<dbReference type="EMBL" id="BLXT01004907">
    <property type="protein sequence ID" value="GFO17921.1"/>
    <property type="molecule type" value="Genomic_DNA"/>
</dbReference>
<organism evidence="3 4">
    <name type="scientific">Plakobranchus ocellatus</name>
    <dbReference type="NCBI Taxonomy" id="259542"/>
    <lineage>
        <taxon>Eukaryota</taxon>
        <taxon>Metazoa</taxon>
        <taxon>Spiralia</taxon>
        <taxon>Lophotrochozoa</taxon>
        <taxon>Mollusca</taxon>
        <taxon>Gastropoda</taxon>
        <taxon>Heterobranchia</taxon>
        <taxon>Euthyneura</taxon>
        <taxon>Panpulmonata</taxon>
        <taxon>Sacoglossa</taxon>
        <taxon>Placobranchoidea</taxon>
        <taxon>Plakobranchidae</taxon>
        <taxon>Plakobranchus</taxon>
    </lineage>
</organism>
<dbReference type="PANTHER" id="PTHR46888:SF1">
    <property type="entry name" value="RIBONUCLEASE H"/>
    <property type="match status" value="1"/>
</dbReference>
<name>A0AAV4B3I1_9GAST</name>
<evidence type="ECO:0000256" key="1">
    <source>
        <dbReference type="SAM" id="MobiDB-lite"/>
    </source>
</evidence>
<sequence length="561" mass="64729">MSELMARIVKLGRDLGLEGPELRAFVKEERDREEKREAQERQEKKEAQESRKRKKEAQERQEMKEAQERQEKKEAQERQEKKEEQERKDKLELEKLKLQAEIENDKSLHSKKDSSTSDWIAKIPRMNPFSEAKGDTMDAFLFRFEMLVKAHNWPEDKKFLALSNLLTGESLKMLQTLSVEQQTYACLKQALLKKFLCTAADYNVKFRTAVPTNTEDADAFISRLETVFDKWLELSNIKKGDFEGLRDLILRDQIYASLHKELVMFLKERSPISVKEVRNLADKYRTAHPAKPIAKEVEIVANVGVTKESKNNQEQFNRTSRRDKWQQNNNQRSSSCGPNWKHRDYAQTNQRFPRWNDGPHGNFRRQNKGNFRGYSQRRPSRGRGMPSRGNYHSQRYNYASSASILFNKSDKTSQHQLNIVSGKINGTDCTVLRDTGCTCVRIRQSLLKSNDFTYETATCQMFDGSEKKFRKATVFIETPFFTGKVTALALANPVVDVIVGNIIGVGDQPNLNEQSPTWKYDPDSAHKAHAYVSTRAQKSTADNVNPNNNSDNKQTPATKLQ</sequence>
<proteinExistence type="predicted"/>
<feature type="compositionally biased region" description="Polar residues" evidence="1">
    <location>
        <begin position="326"/>
        <end position="337"/>
    </location>
</feature>
<evidence type="ECO:0000259" key="2">
    <source>
        <dbReference type="Pfam" id="PF14893"/>
    </source>
</evidence>
<gene>
    <name evidence="3" type="ORF">PoB_004442600</name>
</gene>
<reference evidence="3 4" key="1">
    <citation type="journal article" date="2021" name="Elife">
        <title>Chloroplast acquisition without the gene transfer in kleptoplastic sea slugs, Plakobranchus ocellatus.</title>
        <authorList>
            <person name="Maeda T."/>
            <person name="Takahashi S."/>
            <person name="Yoshida T."/>
            <person name="Shimamura S."/>
            <person name="Takaki Y."/>
            <person name="Nagai Y."/>
            <person name="Toyoda A."/>
            <person name="Suzuki Y."/>
            <person name="Arimoto A."/>
            <person name="Ishii H."/>
            <person name="Satoh N."/>
            <person name="Nishiyama T."/>
            <person name="Hasebe M."/>
            <person name="Maruyama T."/>
            <person name="Minagawa J."/>
            <person name="Obokata J."/>
            <person name="Shigenobu S."/>
        </authorList>
    </citation>
    <scope>NUCLEOTIDE SEQUENCE [LARGE SCALE GENOMIC DNA]</scope>
</reference>
<dbReference type="PANTHER" id="PTHR46888">
    <property type="entry name" value="ZINC KNUCKLE DOMAINCONTAINING PROTEIN-RELATED"/>
    <property type="match status" value="1"/>
</dbReference>
<dbReference type="InterPro" id="IPR048270">
    <property type="entry name" value="PNMA_C"/>
</dbReference>
<feature type="domain" description="Paraneoplastic antigen Ma-like C-terminal" evidence="2">
    <location>
        <begin position="132"/>
        <end position="271"/>
    </location>
</feature>
<comment type="caution">
    <text evidence="3">The sequence shown here is derived from an EMBL/GenBank/DDBJ whole genome shotgun (WGS) entry which is preliminary data.</text>
</comment>
<dbReference type="Pfam" id="PF14893">
    <property type="entry name" value="PNMA"/>
    <property type="match status" value="1"/>
</dbReference>
<keyword evidence="3" id="KW-0695">RNA-directed DNA polymerase</keyword>
<dbReference type="Proteomes" id="UP000735302">
    <property type="component" value="Unassembled WGS sequence"/>
</dbReference>
<feature type="region of interest" description="Disordered" evidence="1">
    <location>
        <begin position="310"/>
        <end position="392"/>
    </location>
</feature>
<feature type="region of interest" description="Disordered" evidence="1">
    <location>
        <begin position="532"/>
        <end position="561"/>
    </location>
</feature>
<keyword evidence="3" id="KW-0808">Transferase</keyword>
<evidence type="ECO:0000313" key="4">
    <source>
        <dbReference type="Proteomes" id="UP000735302"/>
    </source>
</evidence>
<dbReference type="GO" id="GO:0003964">
    <property type="term" value="F:RNA-directed DNA polymerase activity"/>
    <property type="evidence" value="ECO:0007669"/>
    <property type="project" value="UniProtKB-KW"/>
</dbReference>
<feature type="region of interest" description="Disordered" evidence="1">
    <location>
        <begin position="11"/>
        <end position="88"/>
    </location>
</feature>
<dbReference type="AlphaFoldDB" id="A0AAV4B3I1"/>
<protein>
    <submittedName>
        <fullName evidence="3">Reverse transcriptase</fullName>
    </submittedName>
</protein>
<dbReference type="Gene3D" id="1.10.4020.10">
    <property type="entry name" value="DNA breaking-rejoining enzymes"/>
    <property type="match status" value="1"/>
</dbReference>
<dbReference type="SUPFAM" id="SSF47353">
    <property type="entry name" value="Retrovirus capsid dimerization domain-like"/>
    <property type="match status" value="1"/>
</dbReference>